<keyword evidence="4" id="KW-1185">Reference proteome</keyword>
<proteinExistence type="predicted"/>
<feature type="domain" description="HTH CENPB-type" evidence="2">
    <location>
        <begin position="5"/>
        <end position="76"/>
    </location>
</feature>
<dbReference type="SMART" id="SM00674">
    <property type="entry name" value="CENPB"/>
    <property type="match status" value="1"/>
</dbReference>
<gene>
    <name evidence="3" type="ORF">NGRA_2751</name>
</gene>
<comment type="caution">
    <text evidence="3">The sequence shown here is derived from an EMBL/GenBank/DDBJ whole genome shotgun (WGS) entry which is preliminary data.</text>
</comment>
<protein>
    <recommendedName>
        <fullName evidence="2">HTH CENPB-type domain-containing protein</fullName>
    </recommendedName>
</protein>
<reference evidence="3 4" key="1">
    <citation type="journal article" date="2020" name="Genome Biol. Evol.">
        <title>Comparative genomics of strictly vertically transmitted, feminizing microsporidia endosymbionts of amphipod crustaceans.</title>
        <authorList>
            <person name="Cormier A."/>
            <person name="Chebbi M.A."/>
            <person name="Giraud I."/>
            <person name="Wattier R."/>
            <person name="Teixeira M."/>
            <person name="Gilbert C."/>
            <person name="Rigaud T."/>
            <person name="Cordaux R."/>
        </authorList>
    </citation>
    <scope>NUCLEOTIDE SEQUENCE [LARGE SCALE GENOMIC DNA]</scope>
    <source>
        <strain evidence="3 4">Ou3-Ou53</strain>
    </source>
</reference>
<dbReference type="InterPro" id="IPR009057">
    <property type="entry name" value="Homeodomain-like_sf"/>
</dbReference>
<evidence type="ECO:0000256" key="1">
    <source>
        <dbReference type="ARBA" id="ARBA00023125"/>
    </source>
</evidence>
<dbReference type="PROSITE" id="PS51253">
    <property type="entry name" value="HTH_CENPB"/>
    <property type="match status" value="1"/>
</dbReference>
<dbReference type="Pfam" id="PF03221">
    <property type="entry name" value="HTH_Tnp_Tc5"/>
    <property type="match status" value="1"/>
</dbReference>
<dbReference type="SUPFAM" id="SSF46689">
    <property type="entry name" value="Homeodomain-like"/>
    <property type="match status" value="1"/>
</dbReference>
<dbReference type="EMBL" id="SBJO01000372">
    <property type="protein sequence ID" value="KAF9761286.1"/>
    <property type="molecule type" value="Genomic_DNA"/>
</dbReference>
<evidence type="ECO:0000259" key="2">
    <source>
        <dbReference type="PROSITE" id="PS51253"/>
    </source>
</evidence>
<dbReference type="Gene3D" id="1.10.10.60">
    <property type="entry name" value="Homeodomain-like"/>
    <property type="match status" value="1"/>
</dbReference>
<dbReference type="GO" id="GO:0003677">
    <property type="term" value="F:DNA binding"/>
    <property type="evidence" value="ECO:0007669"/>
    <property type="project" value="UniProtKB-KW"/>
</dbReference>
<evidence type="ECO:0000313" key="4">
    <source>
        <dbReference type="Proteomes" id="UP000740883"/>
    </source>
</evidence>
<name>A0A9P6GXG4_9MICR</name>
<dbReference type="InterPro" id="IPR006600">
    <property type="entry name" value="HTH_CenpB_DNA-bd_dom"/>
</dbReference>
<accession>A0A9P6GXG4</accession>
<sequence>MHSGDSSINKQLNSANLNSLLYRWLLESRQMNITVTTDSLQTKALEIAKKFNIKDFKASTGLVCKFVKRDKITQKELTEMQVWWTRLFWKILKRHSPSWPSMMTKHL</sequence>
<evidence type="ECO:0000313" key="3">
    <source>
        <dbReference type="EMBL" id="KAF9761286.1"/>
    </source>
</evidence>
<organism evidence="3 4">
    <name type="scientific">Nosema granulosis</name>
    <dbReference type="NCBI Taxonomy" id="83296"/>
    <lineage>
        <taxon>Eukaryota</taxon>
        <taxon>Fungi</taxon>
        <taxon>Fungi incertae sedis</taxon>
        <taxon>Microsporidia</taxon>
        <taxon>Nosematidae</taxon>
        <taxon>Nosema</taxon>
    </lineage>
</organism>
<dbReference type="Proteomes" id="UP000740883">
    <property type="component" value="Unassembled WGS sequence"/>
</dbReference>
<dbReference type="OrthoDB" id="125347at2759"/>
<keyword evidence="1" id="KW-0238">DNA-binding</keyword>
<dbReference type="AlphaFoldDB" id="A0A9P6GXG4"/>